<keyword evidence="2" id="KW-1185">Reference proteome</keyword>
<reference evidence="1 2" key="1">
    <citation type="submission" date="2019-06" db="EMBL/GenBank/DDBJ databases">
        <title>Sequencing the genomes of 1000 actinobacteria strains.</title>
        <authorList>
            <person name="Klenk H.-P."/>
        </authorList>
    </citation>
    <scope>NUCLEOTIDE SEQUENCE [LARGE SCALE GENOMIC DNA]</scope>
    <source>
        <strain evidence="1 2">DSM 12362</strain>
    </source>
</reference>
<proteinExistence type="predicted"/>
<evidence type="ECO:0000313" key="1">
    <source>
        <dbReference type="EMBL" id="TQM96403.1"/>
    </source>
</evidence>
<dbReference type="Proteomes" id="UP000315133">
    <property type="component" value="Unassembled WGS sequence"/>
</dbReference>
<organism evidence="1 2">
    <name type="scientific">Ornithinimicrobium humiphilum</name>
    <dbReference type="NCBI Taxonomy" id="125288"/>
    <lineage>
        <taxon>Bacteria</taxon>
        <taxon>Bacillati</taxon>
        <taxon>Actinomycetota</taxon>
        <taxon>Actinomycetes</taxon>
        <taxon>Micrococcales</taxon>
        <taxon>Ornithinimicrobiaceae</taxon>
        <taxon>Ornithinimicrobium</taxon>
    </lineage>
</organism>
<protein>
    <submittedName>
        <fullName evidence="1">Uncharacterized protein</fullName>
    </submittedName>
</protein>
<comment type="caution">
    <text evidence="1">The sequence shown here is derived from an EMBL/GenBank/DDBJ whole genome shotgun (WGS) entry which is preliminary data.</text>
</comment>
<accession>A0A543KMU5</accession>
<name>A0A543KMU5_9MICO</name>
<dbReference type="InterPro" id="IPR054202">
    <property type="entry name" value="DUF6907"/>
</dbReference>
<sequence>MRAARSRASRLRPATAGLVNDRHTGATRVLRQGKGFGVPQNDQEHASGSCCPQWCVVEHDPARGEDDWLHVSAPLDVTSRVAALLTMSVDPVTGQRDGPWVMVGEDEFSPGQVRHLGRALSELATRACEPTGHHAAG</sequence>
<dbReference type="Pfam" id="PF21848">
    <property type="entry name" value="DUF6907"/>
    <property type="match status" value="1"/>
</dbReference>
<dbReference type="AlphaFoldDB" id="A0A543KMU5"/>
<dbReference type="EMBL" id="VFPU01000001">
    <property type="protein sequence ID" value="TQM96403.1"/>
    <property type="molecule type" value="Genomic_DNA"/>
</dbReference>
<gene>
    <name evidence="1" type="ORF">FB476_1269</name>
</gene>
<evidence type="ECO:0000313" key="2">
    <source>
        <dbReference type="Proteomes" id="UP000315133"/>
    </source>
</evidence>